<dbReference type="Pfam" id="PF01416">
    <property type="entry name" value="PseudoU_synth_1"/>
    <property type="match status" value="1"/>
</dbReference>
<dbReference type="GO" id="GO:0160147">
    <property type="term" value="F:tRNA pseudouridine(38-40) synthase activity"/>
    <property type="evidence" value="ECO:0007669"/>
    <property type="project" value="UniProtKB-EC"/>
</dbReference>
<keyword evidence="3 6" id="KW-0413">Isomerase</keyword>
<dbReference type="PIRSF" id="PIRSF001430">
    <property type="entry name" value="tRNA_psdUrid_synth"/>
    <property type="match status" value="1"/>
</dbReference>
<dbReference type="Gene3D" id="3.30.70.660">
    <property type="entry name" value="Pseudouridine synthase I, catalytic domain, C-terminal subdomain"/>
    <property type="match status" value="1"/>
</dbReference>
<dbReference type="InterPro" id="IPR020094">
    <property type="entry name" value="TruA/RsuA/RluB/E/F_N"/>
</dbReference>
<evidence type="ECO:0000256" key="6">
    <source>
        <dbReference type="RuleBase" id="RU003792"/>
    </source>
</evidence>
<evidence type="ECO:0000256" key="4">
    <source>
        <dbReference type="PIRSR" id="PIRSR001430-1"/>
    </source>
</evidence>
<dbReference type="Gene3D" id="3.30.70.580">
    <property type="entry name" value="Pseudouridine synthase I, catalytic domain, N-terminal subdomain"/>
    <property type="match status" value="1"/>
</dbReference>
<evidence type="ECO:0000256" key="1">
    <source>
        <dbReference type="ARBA" id="ARBA00009375"/>
    </source>
</evidence>
<evidence type="ECO:0000259" key="7">
    <source>
        <dbReference type="Pfam" id="PF01416"/>
    </source>
</evidence>
<organism evidence="8 9">
    <name type="scientific">Apis cerana cerana</name>
    <name type="common">Oriental honeybee</name>
    <dbReference type="NCBI Taxonomy" id="94128"/>
    <lineage>
        <taxon>Eukaryota</taxon>
        <taxon>Metazoa</taxon>
        <taxon>Ecdysozoa</taxon>
        <taxon>Arthropoda</taxon>
        <taxon>Hexapoda</taxon>
        <taxon>Insecta</taxon>
        <taxon>Pterygota</taxon>
        <taxon>Neoptera</taxon>
        <taxon>Endopterygota</taxon>
        <taxon>Hymenoptera</taxon>
        <taxon>Apocrita</taxon>
        <taxon>Aculeata</taxon>
        <taxon>Apoidea</taxon>
        <taxon>Anthophila</taxon>
        <taxon>Apidae</taxon>
        <taxon>Apis</taxon>
    </lineage>
</organism>
<evidence type="ECO:0000256" key="3">
    <source>
        <dbReference type="ARBA" id="ARBA00023235"/>
    </source>
</evidence>
<dbReference type="SUPFAM" id="SSF55120">
    <property type="entry name" value="Pseudouridine synthase"/>
    <property type="match status" value="1"/>
</dbReference>
<dbReference type="AlphaFoldDB" id="A0A2A3EJX2"/>
<gene>
    <name evidence="8" type="ORF">APICC_05799</name>
</gene>
<dbReference type="PANTHER" id="PTHR11142:SF0">
    <property type="entry name" value="TRNA PSEUDOURIDINE SYNTHASE-LIKE 1"/>
    <property type="match status" value="1"/>
</dbReference>
<comment type="similarity">
    <text evidence="1 6">Belongs to the tRNA pseudouridine synthase TruA family.</text>
</comment>
<proteinExistence type="inferred from homology"/>
<dbReference type="GO" id="GO:0003723">
    <property type="term" value="F:RNA binding"/>
    <property type="evidence" value="ECO:0007669"/>
    <property type="project" value="InterPro"/>
</dbReference>
<dbReference type="InterPro" id="IPR001406">
    <property type="entry name" value="PsdUridine_synth_TruA"/>
</dbReference>
<name>A0A2A3EJX2_APICC</name>
<comment type="catalytic activity">
    <reaction evidence="6">
        <text>uridine(38/39/40) in tRNA = pseudouridine(38/39/40) in tRNA</text>
        <dbReference type="Rhea" id="RHEA:22376"/>
        <dbReference type="Rhea" id="RHEA-COMP:10085"/>
        <dbReference type="Rhea" id="RHEA-COMP:10087"/>
        <dbReference type="ChEBI" id="CHEBI:65314"/>
        <dbReference type="ChEBI" id="CHEBI:65315"/>
        <dbReference type="EC" id="5.4.99.12"/>
    </reaction>
</comment>
<reference evidence="8 9" key="1">
    <citation type="submission" date="2014-07" db="EMBL/GenBank/DDBJ databases">
        <title>Genomic and transcriptomic analysis on Apis cerana provide comprehensive insights into honey bee biology.</title>
        <authorList>
            <person name="Diao Q."/>
            <person name="Sun L."/>
            <person name="Zheng H."/>
            <person name="Zheng H."/>
            <person name="Xu S."/>
            <person name="Wang S."/>
            <person name="Zeng Z."/>
            <person name="Hu F."/>
            <person name="Su S."/>
            <person name="Wu J."/>
        </authorList>
    </citation>
    <scope>NUCLEOTIDE SEQUENCE [LARGE SCALE GENOMIC DNA]</scope>
    <source>
        <tissue evidence="8">Pupae without intestine</tissue>
    </source>
</reference>
<feature type="active site" description="Nucleophile" evidence="4">
    <location>
        <position position="64"/>
    </location>
</feature>
<feature type="domain" description="Pseudouridine synthase I TruA alpha/beta" evidence="7">
    <location>
        <begin position="168"/>
        <end position="286"/>
    </location>
</feature>
<keyword evidence="2 6" id="KW-0819">tRNA processing</keyword>
<dbReference type="InterPro" id="IPR020103">
    <property type="entry name" value="PsdUridine_synth_cat_dom_sf"/>
</dbReference>
<dbReference type="GO" id="GO:0031119">
    <property type="term" value="P:tRNA pseudouridine synthesis"/>
    <property type="evidence" value="ECO:0007669"/>
    <property type="project" value="TreeGrafter"/>
</dbReference>
<accession>A0A2A3EJX2</accession>
<protein>
    <recommendedName>
        <fullName evidence="6">tRNA pseudouridine synthase</fullName>
        <ecNumber evidence="6">5.4.99.12</ecNumber>
    </recommendedName>
</protein>
<dbReference type="HAMAP" id="MF_00171">
    <property type="entry name" value="TruA"/>
    <property type="match status" value="1"/>
</dbReference>
<keyword evidence="9" id="KW-1185">Reference proteome</keyword>
<dbReference type="STRING" id="94128.A0A2A3EJX2"/>
<feature type="binding site" evidence="5">
    <location>
        <position position="129"/>
    </location>
    <ligand>
        <name>substrate</name>
    </ligand>
</feature>
<sequence length="314" mass="36813">MTRYFIKFSYLGTQYRGMQKNVIQTKNVLIRDIDTIQGVLETAFTTLMPKCIEWPKITCSSRTDIGVHSMCNLAHIDIKNKYDSIYYPNDTLKYVNRYLLNCNHNIRLLEFIPVKKTFHVRKLVDSRTYLYRFLIAKNKDEHRIPITEINQCFHVRSDTFDSERIKRATQLFIGTKDFRTFCAKIISNKTINYVRNLNSLTIEKGHPLMPNDPLSQNFEYWNIICSAKGFLYKQVRRIVGALIALGSDKITEKDINVMLQVPGHHNYLSQIQTAPAYGLYLMNVEYCHKKLNEYVIKYKISDNNIIIPLDTDEI</sequence>
<evidence type="ECO:0000313" key="8">
    <source>
        <dbReference type="EMBL" id="PBC31486.1"/>
    </source>
</evidence>
<evidence type="ECO:0000256" key="5">
    <source>
        <dbReference type="PIRSR" id="PIRSR001430-2"/>
    </source>
</evidence>
<dbReference type="PANTHER" id="PTHR11142">
    <property type="entry name" value="PSEUDOURIDYLATE SYNTHASE"/>
    <property type="match status" value="1"/>
</dbReference>
<dbReference type="Proteomes" id="UP000242457">
    <property type="component" value="Unassembled WGS sequence"/>
</dbReference>
<evidence type="ECO:0000256" key="2">
    <source>
        <dbReference type="ARBA" id="ARBA00022694"/>
    </source>
</evidence>
<dbReference type="OrthoDB" id="271910at2759"/>
<dbReference type="InterPro" id="IPR020097">
    <property type="entry name" value="PsdUridine_synth_TruA_a/b_dom"/>
</dbReference>
<dbReference type="EC" id="5.4.99.12" evidence="6"/>
<evidence type="ECO:0000313" key="9">
    <source>
        <dbReference type="Proteomes" id="UP000242457"/>
    </source>
</evidence>
<dbReference type="EMBL" id="KZ288232">
    <property type="protein sequence ID" value="PBC31486.1"/>
    <property type="molecule type" value="Genomic_DNA"/>
</dbReference>
<dbReference type="InterPro" id="IPR020095">
    <property type="entry name" value="PsdUridine_synth_TruA_C"/>
</dbReference>